<keyword evidence="9 10" id="KW-0456">Lyase</keyword>
<keyword evidence="7 10" id="KW-0496">Mitochondrion</keyword>
<sequence length="338" mass="36996">MWPFTSTTTTTTTTTAPTETPNACPVDHDTRAQWLKSNPVPADVANQNPLARHLSTDRQVSTIPRWLPASEGAPTRERNDDEGAGAACPMHRDNVNAAEQAATVASEQNWVYPSPASFYTALERKQRNPRAEDMDIVVPIHNAVNERVWQQVLDWERHAMGLQPGQDTGSRLVSFVGKPKQMTPRARWKSLIGYTAPFDRHDWIVDRPLHPPTSSSSPAQATDLRSTPSTPPAESPESIRVRYVIDFYTGRGNPLLSAPPPSSTTGSAPSPPPPRTTTATTTPAGAEPAAVARPEESFRPNLAFFIDCRPALDGWEGARMRFNKFWGIEATPPSSSSS</sequence>
<feature type="compositionally biased region" description="Low complexity" evidence="11">
    <location>
        <begin position="276"/>
        <end position="292"/>
    </location>
</feature>
<dbReference type="PROSITE" id="PS00821">
    <property type="entry name" value="CYTO_HEME_LYASE_1"/>
    <property type="match status" value="1"/>
</dbReference>
<evidence type="ECO:0000256" key="3">
    <source>
        <dbReference type="ARBA" id="ARBA00022617"/>
    </source>
</evidence>
<protein>
    <recommendedName>
        <fullName evidence="10">Holocytochrome c-type synthase</fullName>
        <ecNumber evidence="10">4.4.1.17</ecNumber>
    </recommendedName>
</protein>
<comment type="subcellular location">
    <subcellularLocation>
        <location evidence="1 10">Mitochondrion inner membrane</location>
    </subcellularLocation>
</comment>
<keyword evidence="3 10" id="KW-0349">Heme</keyword>
<dbReference type="Pfam" id="PF01265">
    <property type="entry name" value="Cyto_heme_lyase"/>
    <property type="match status" value="1"/>
</dbReference>
<dbReference type="PANTHER" id="PTHR12743:SF0">
    <property type="entry name" value="HOLOCYTOCHROME C-TYPE SYNTHASE"/>
    <property type="match status" value="1"/>
</dbReference>
<organism evidence="12 13">
    <name type="scientific">Rhodotorula taiwanensis</name>
    <dbReference type="NCBI Taxonomy" id="741276"/>
    <lineage>
        <taxon>Eukaryota</taxon>
        <taxon>Fungi</taxon>
        <taxon>Dikarya</taxon>
        <taxon>Basidiomycota</taxon>
        <taxon>Pucciniomycotina</taxon>
        <taxon>Microbotryomycetes</taxon>
        <taxon>Sporidiobolales</taxon>
        <taxon>Sporidiobolaceae</taxon>
        <taxon>Rhodotorula</taxon>
    </lineage>
</organism>
<feature type="region of interest" description="Disordered" evidence="11">
    <location>
        <begin position="1"/>
        <end position="25"/>
    </location>
</feature>
<dbReference type="OrthoDB" id="4243at2759"/>
<evidence type="ECO:0000313" key="12">
    <source>
        <dbReference type="EMBL" id="POY74469.1"/>
    </source>
</evidence>
<keyword evidence="4 10" id="KW-0479">Metal-binding</keyword>
<dbReference type="GO" id="GO:0046872">
    <property type="term" value="F:metal ion binding"/>
    <property type="evidence" value="ECO:0007669"/>
    <property type="project" value="UniProtKB-KW"/>
</dbReference>
<keyword evidence="6 10" id="KW-0408">Iron</keyword>
<feature type="region of interest" description="Disordered" evidence="11">
    <location>
        <begin position="207"/>
        <end position="236"/>
    </location>
</feature>
<dbReference type="AlphaFoldDB" id="A0A2S5BCG1"/>
<comment type="function">
    <text evidence="10">Lyase that catalyzes the covalent linking of the heme group to the cytochrome C apoprotein to produce the mature functional cytochrome.</text>
</comment>
<evidence type="ECO:0000256" key="9">
    <source>
        <dbReference type="ARBA" id="ARBA00023239"/>
    </source>
</evidence>
<keyword evidence="13" id="KW-1185">Reference proteome</keyword>
<evidence type="ECO:0000256" key="2">
    <source>
        <dbReference type="ARBA" id="ARBA00007255"/>
    </source>
</evidence>
<comment type="similarity">
    <text evidence="2 10">Belongs to the cytochrome c-type heme lyase family.</text>
</comment>
<dbReference type="PROSITE" id="PS00822">
    <property type="entry name" value="CYTO_HEME_LYASE_2"/>
    <property type="match status" value="1"/>
</dbReference>
<evidence type="ECO:0000256" key="8">
    <source>
        <dbReference type="ARBA" id="ARBA00023136"/>
    </source>
</evidence>
<dbReference type="GO" id="GO:0005743">
    <property type="term" value="C:mitochondrial inner membrane"/>
    <property type="evidence" value="ECO:0007669"/>
    <property type="project" value="UniProtKB-SubCell"/>
</dbReference>
<evidence type="ECO:0000256" key="7">
    <source>
        <dbReference type="ARBA" id="ARBA00023128"/>
    </source>
</evidence>
<dbReference type="Proteomes" id="UP000237144">
    <property type="component" value="Unassembled WGS sequence"/>
</dbReference>
<dbReference type="STRING" id="741276.A0A2S5BCG1"/>
<gene>
    <name evidence="12" type="ORF">BMF94_2468</name>
</gene>
<dbReference type="InterPro" id="IPR000511">
    <property type="entry name" value="Holocyt_c/c1_synthase"/>
</dbReference>
<name>A0A2S5BCG1_9BASI</name>
<comment type="caution">
    <text evidence="12">The sequence shown here is derived from an EMBL/GenBank/DDBJ whole genome shotgun (WGS) entry which is preliminary data.</text>
</comment>
<feature type="region of interest" description="Disordered" evidence="11">
    <location>
        <begin position="254"/>
        <end position="294"/>
    </location>
</feature>
<evidence type="ECO:0000256" key="1">
    <source>
        <dbReference type="ARBA" id="ARBA00004273"/>
    </source>
</evidence>
<dbReference type="EMBL" id="PJQD01000024">
    <property type="protein sequence ID" value="POY74469.1"/>
    <property type="molecule type" value="Genomic_DNA"/>
</dbReference>
<reference evidence="12 13" key="1">
    <citation type="journal article" date="2018" name="Front. Microbiol.">
        <title>Prospects for Fungal Bioremediation of Acidic Radioactive Waste Sites: Characterization and Genome Sequence of Rhodotorula taiwanensis MD1149.</title>
        <authorList>
            <person name="Tkavc R."/>
            <person name="Matrosova V.Y."/>
            <person name="Grichenko O.E."/>
            <person name="Gostincar C."/>
            <person name="Volpe R.P."/>
            <person name="Klimenkova P."/>
            <person name="Gaidamakova E.K."/>
            <person name="Zhou C.E."/>
            <person name="Stewart B.J."/>
            <person name="Lyman M.G."/>
            <person name="Malfatti S.A."/>
            <person name="Rubinfeld B."/>
            <person name="Courtot M."/>
            <person name="Singh J."/>
            <person name="Dalgard C.L."/>
            <person name="Hamilton T."/>
            <person name="Frey K.G."/>
            <person name="Gunde-Cimerman N."/>
            <person name="Dugan L."/>
            <person name="Daly M.J."/>
        </authorList>
    </citation>
    <scope>NUCLEOTIDE SEQUENCE [LARGE SCALE GENOMIC DNA]</scope>
    <source>
        <strain evidence="12 13">MD1149</strain>
    </source>
</reference>
<comment type="catalytic activity">
    <reaction evidence="10">
        <text>holo-[cytochrome c] = apo-[cytochrome c] + heme b</text>
        <dbReference type="Rhea" id="RHEA:22648"/>
        <dbReference type="Rhea" id="RHEA-COMP:10725"/>
        <dbReference type="Rhea" id="RHEA-COMP:10726"/>
        <dbReference type="ChEBI" id="CHEBI:29950"/>
        <dbReference type="ChEBI" id="CHEBI:60344"/>
        <dbReference type="ChEBI" id="CHEBI:83739"/>
        <dbReference type="EC" id="4.4.1.17"/>
    </reaction>
</comment>
<evidence type="ECO:0000256" key="10">
    <source>
        <dbReference type="RuleBase" id="RU363130"/>
    </source>
</evidence>
<keyword evidence="5 10" id="KW-0999">Mitochondrion inner membrane</keyword>
<dbReference type="EC" id="4.4.1.17" evidence="10"/>
<evidence type="ECO:0000313" key="13">
    <source>
        <dbReference type="Proteomes" id="UP000237144"/>
    </source>
</evidence>
<dbReference type="GO" id="GO:0004408">
    <property type="term" value="F:holocytochrome-c synthase activity"/>
    <property type="evidence" value="ECO:0007669"/>
    <property type="project" value="UniProtKB-EC"/>
</dbReference>
<feature type="compositionally biased region" description="Low complexity" evidence="11">
    <location>
        <begin position="1"/>
        <end position="20"/>
    </location>
</feature>
<evidence type="ECO:0000256" key="11">
    <source>
        <dbReference type="SAM" id="MobiDB-lite"/>
    </source>
</evidence>
<accession>A0A2S5BCG1</accession>
<dbReference type="PANTHER" id="PTHR12743">
    <property type="entry name" value="CYTOCHROME C1 HEME LYASE"/>
    <property type="match status" value="1"/>
</dbReference>
<proteinExistence type="inferred from homology"/>
<evidence type="ECO:0000256" key="5">
    <source>
        <dbReference type="ARBA" id="ARBA00022792"/>
    </source>
</evidence>
<keyword evidence="8 10" id="KW-0472">Membrane</keyword>
<evidence type="ECO:0000256" key="4">
    <source>
        <dbReference type="ARBA" id="ARBA00022723"/>
    </source>
</evidence>
<evidence type="ECO:0000256" key="6">
    <source>
        <dbReference type="ARBA" id="ARBA00023004"/>
    </source>
</evidence>